<dbReference type="PANTHER" id="PTHR30349">
    <property type="entry name" value="PHAGE INTEGRASE-RELATED"/>
    <property type="match status" value="1"/>
</dbReference>
<evidence type="ECO:0000256" key="3">
    <source>
        <dbReference type="ARBA" id="ARBA00023172"/>
    </source>
</evidence>
<dbReference type="EMBL" id="JBHUPB010000010">
    <property type="protein sequence ID" value="MFD2968853.1"/>
    <property type="molecule type" value="Genomic_DNA"/>
</dbReference>
<dbReference type="InterPro" id="IPR013762">
    <property type="entry name" value="Integrase-like_cat_sf"/>
</dbReference>
<gene>
    <name evidence="6" type="ORF">ACFS7Y_15755</name>
</gene>
<feature type="coiled-coil region" evidence="4">
    <location>
        <begin position="389"/>
        <end position="416"/>
    </location>
</feature>
<dbReference type="Proteomes" id="UP001597525">
    <property type="component" value="Unassembled WGS sequence"/>
</dbReference>
<dbReference type="Pfam" id="PF13102">
    <property type="entry name" value="Phage_int_SAM_5"/>
    <property type="match status" value="1"/>
</dbReference>
<evidence type="ECO:0000313" key="7">
    <source>
        <dbReference type="Proteomes" id="UP001597525"/>
    </source>
</evidence>
<evidence type="ECO:0000256" key="4">
    <source>
        <dbReference type="SAM" id="Coils"/>
    </source>
</evidence>
<dbReference type="Gene3D" id="1.10.150.130">
    <property type="match status" value="1"/>
</dbReference>
<dbReference type="Pfam" id="PF17293">
    <property type="entry name" value="Arm-DNA-bind_5"/>
    <property type="match status" value="1"/>
</dbReference>
<organism evidence="6 7">
    <name type="scientific">Sphingobacterium bambusae</name>
    <dbReference type="NCBI Taxonomy" id="662858"/>
    <lineage>
        <taxon>Bacteria</taxon>
        <taxon>Pseudomonadati</taxon>
        <taxon>Bacteroidota</taxon>
        <taxon>Sphingobacteriia</taxon>
        <taxon>Sphingobacteriales</taxon>
        <taxon>Sphingobacteriaceae</taxon>
        <taxon>Sphingobacterium</taxon>
    </lineage>
</organism>
<dbReference type="CDD" id="cd01185">
    <property type="entry name" value="INTN1_C_like"/>
    <property type="match status" value="1"/>
</dbReference>
<keyword evidence="2" id="KW-0238">DNA-binding</keyword>
<dbReference type="InterPro" id="IPR010998">
    <property type="entry name" value="Integrase_recombinase_N"/>
</dbReference>
<feature type="domain" description="Tyr recombinase" evidence="5">
    <location>
        <begin position="220"/>
        <end position="397"/>
    </location>
</feature>
<evidence type="ECO:0000256" key="1">
    <source>
        <dbReference type="ARBA" id="ARBA00008857"/>
    </source>
</evidence>
<dbReference type="InterPro" id="IPR025269">
    <property type="entry name" value="SAM-like_dom"/>
</dbReference>
<dbReference type="PANTHER" id="PTHR30349:SF64">
    <property type="entry name" value="PROPHAGE INTEGRASE INTD-RELATED"/>
    <property type="match status" value="1"/>
</dbReference>
<keyword evidence="3" id="KW-0233">DNA recombination</keyword>
<dbReference type="InterPro" id="IPR002104">
    <property type="entry name" value="Integrase_catalytic"/>
</dbReference>
<reference evidence="7" key="1">
    <citation type="journal article" date="2019" name="Int. J. Syst. Evol. Microbiol.">
        <title>The Global Catalogue of Microorganisms (GCM) 10K type strain sequencing project: providing services to taxonomists for standard genome sequencing and annotation.</title>
        <authorList>
            <consortium name="The Broad Institute Genomics Platform"/>
            <consortium name="The Broad Institute Genome Sequencing Center for Infectious Disease"/>
            <person name="Wu L."/>
            <person name="Ma J."/>
        </authorList>
    </citation>
    <scope>NUCLEOTIDE SEQUENCE [LARGE SCALE GENOMIC DNA]</scope>
    <source>
        <strain evidence="7">KCTC 22814</strain>
    </source>
</reference>
<dbReference type="InterPro" id="IPR011010">
    <property type="entry name" value="DNA_brk_join_enz"/>
</dbReference>
<dbReference type="InterPro" id="IPR050090">
    <property type="entry name" value="Tyrosine_recombinase_XerCD"/>
</dbReference>
<dbReference type="SUPFAM" id="SSF56349">
    <property type="entry name" value="DNA breaking-rejoining enzymes"/>
    <property type="match status" value="1"/>
</dbReference>
<dbReference type="RefSeq" id="WP_320184881.1">
    <property type="nucleotide sequence ID" value="NZ_CP138332.1"/>
</dbReference>
<proteinExistence type="inferred from homology"/>
<accession>A0ABW6BJJ3</accession>
<keyword evidence="7" id="KW-1185">Reference proteome</keyword>
<dbReference type="Pfam" id="PF00589">
    <property type="entry name" value="Phage_integrase"/>
    <property type="match status" value="1"/>
</dbReference>
<evidence type="ECO:0000256" key="2">
    <source>
        <dbReference type="ARBA" id="ARBA00023125"/>
    </source>
</evidence>
<comment type="similarity">
    <text evidence="1">Belongs to the 'phage' integrase family.</text>
</comment>
<name>A0ABW6BJJ3_9SPHI</name>
<comment type="caution">
    <text evidence="6">The sequence shown here is derived from an EMBL/GenBank/DDBJ whole genome shotgun (WGS) entry which is preliminary data.</text>
</comment>
<evidence type="ECO:0000259" key="5">
    <source>
        <dbReference type="PROSITE" id="PS51898"/>
    </source>
</evidence>
<dbReference type="InterPro" id="IPR035386">
    <property type="entry name" value="Arm-DNA-bind_5"/>
</dbReference>
<keyword evidence="4" id="KW-0175">Coiled coil</keyword>
<dbReference type="Gene3D" id="1.10.443.10">
    <property type="entry name" value="Intergrase catalytic core"/>
    <property type="match status" value="1"/>
</dbReference>
<dbReference type="PROSITE" id="PS51898">
    <property type="entry name" value="TYR_RECOMBINASE"/>
    <property type="match status" value="1"/>
</dbReference>
<sequence>MLETHISTTFFLKTSKKSDDERFIYLRISINGIPKETSTKKKWAATRWNQKKERALGTKEDARTINAYLDDQIKKVEKLATVIEDKGIPLTSQILMDSYTGNNLISTKVLDEFAKHNEELFALIPSGEVAEGTHTRYVTARSHVSDFIRFKYKCADLEFKQLNFEFVKEYELYLKTVRGCNHNTTLKYIANFKKIVLRGVAKDYIPKDPFMMFKSKKTKPNKKPLSREELSVLESKNFTTKRLEVIRDIFVFQCYTGLAYSDVYKLDKANIVKGIDGELWIMDSRKKSKSEFNVPLLPKALEIINKYKDDPDCISTGRALPVKSNQKMNEYLKEIAAICEISSILNTHKARRTFGSTVTLANGVPIHVVKDMLGHQSVKQTEEYALTEQEAISKEMQTLRRKLSKKENNSRSIIEKNTTSSLKKLDIDRPLTNDELNLVAQFIESLRTKSAD</sequence>
<protein>
    <submittedName>
        <fullName evidence="6">Site-specific integrase</fullName>
    </submittedName>
</protein>
<evidence type="ECO:0000313" key="6">
    <source>
        <dbReference type="EMBL" id="MFD2968853.1"/>
    </source>
</evidence>